<sequence>MNRKRMLGNALIGTGATVALMFGSATAAHAYGEKVWNEPRACGASYVATMLGSSGDQLHVIYSGSSSQRNSQRWVSYVRTTTFRSTYLNSTAATVSTSDSVEFAQYGCGF</sequence>
<dbReference type="Proteomes" id="UP000749311">
    <property type="component" value="Unassembled WGS sequence"/>
</dbReference>
<feature type="chain" id="PRO_5045185221" description="Lactococcin 972 family bacteriocin" evidence="1">
    <location>
        <begin position="31"/>
        <end position="110"/>
    </location>
</feature>
<protein>
    <recommendedName>
        <fullName evidence="4">Lactococcin 972 family bacteriocin</fullName>
    </recommendedName>
</protein>
<gene>
    <name evidence="2" type="ORF">FB473_001325</name>
</gene>
<keyword evidence="3" id="KW-1185">Reference proteome</keyword>
<comment type="caution">
    <text evidence="2">The sequence shown here is derived from an EMBL/GenBank/DDBJ whole genome shotgun (WGS) entry which is preliminary data.</text>
</comment>
<keyword evidence="1" id="KW-0732">Signal</keyword>
<evidence type="ECO:0000313" key="2">
    <source>
        <dbReference type="EMBL" id="NIH56680.1"/>
    </source>
</evidence>
<evidence type="ECO:0000256" key="1">
    <source>
        <dbReference type="SAM" id="SignalP"/>
    </source>
</evidence>
<reference evidence="2 3" key="1">
    <citation type="submission" date="2020-02" db="EMBL/GenBank/DDBJ databases">
        <title>Sequencing the genomes of 1000 actinobacteria strains.</title>
        <authorList>
            <person name="Klenk H.-P."/>
        </authorList>
    </citation>
    <scope>NUCLEOTIDE SEQUENCE [LARGE SCALE GENOMIC DNA]</scope>
    <source>
        <strain evidence="2 3">DSM 19609</strain>
    </source>
</reference>
<organism evidence="2 3">
    <name type="scientific">Brooklawnia cerclae</name>
    <dbReference type="NCBI Taxonomy" id="349934"/>
    <lineage>
        <taxon>Bacteria</taxon>
        <taxon>Bacillati</taxon>
        <taxon>Actinomycetota</taxon>
        <taxon>Actinomycetes</taxon>
        <taxon>Propionibacteriales</taxon>
        <taxon>Propionibacteriaceae</taxon>
        <taxon>Brooklawnia</taxon>
    </lineage>
</organism>
<proteinExistence type="predicted"/>
<evidence type="ECO:0008006" key="4">
    <source>
        <dbReference type="Google" id="ProtNLM"/>
    </source>
</evidence>
<name>A0ABX0SFA0_9ACTN</name>
<evidence type="ECO:0000313" key="3">
    <source>
        <dbReference type="Proteomes" id="UP000749311"/>
    </source>
</evidence>
<accession>A0ABX0SFA0</accession>
<feature type="signal peptide" evidence="1">
    <location>
        <begin position="1"/>
        <end position="30"/>
    </location>
</feature>
<dbReference type="EMBL" id="JAAMOZ010000001">
    <property type="protein sequence ID" value="NIH56680.1"/>
    <property type="molecule type" value="Genomic_DNA"/>
</dbReference>